<evidence type="ECO:0000259" key="6">
    <source>
        <dbReference type="PROSITE" id="PS51721"/>
    </source>
</evidence>
<dbReference type="GO" id="GO:0019843">
    <property type="term" value="F:rRNA binding"/>
    <property type="evidence" value="ECO:0007669"/>
    <property type="project" value="UniProtKB-KW"/>
</dbReference>
<dbReference type="InterPro" id="IPR010914">
    <property type="entry name" value="RsgA_GTPase_dom"/>
</dbReference>
<sequence length="341" mass="36853">MTRIRDEFDVRSRPSKKGTRPRTKTRPEHADAVTGFVTGVDRGRYTLLVDEDLPTERRVIAMKARELTRQRVVCGDRVDIVGDATGEPGSLARIVRIQERRSVLRRTADDTDPYERIIVAGADQLVIVTALADPEPRTRMIDRCVVAAYDAGLDVLLCLTKADLASPDELIDLYRPLGVEIVVTQQEPDGGLRTDEVLALLSGRVSVLVGHSGVGKSTLVNALVPDALRAVGVVNDVTGRGRHTSTSAVALRLPGRAGWVIDTPGVRSFGLAHVEVSDVVAAFDDLAEVALECPRGCVHTEAAPDCALDAWVAHAPEDDKDARAARLESLRRLITARTAVG</sequence>
<dbReference type="GO" id="GO:0005525">
    <property type="term" value="F:GTP binding"/>
    <property type="evidence" value="ECO:0007669"/>
    <property type="project" value="UniProtKB-UniRule"/>
</dbReference>
<dbReference type="GO" id="GO:0003924">
    <property type="term" value="F:GTPase activity"/>
    <property type="evidence" value="ECO:0007669"/>
    <property type="project" value="UniProtKB-UniRule"/>
</dbReference>
<dbReference type="Gene3D" id="3.40.50.300">
    <property type="entry name" value="P-loop containing nucleotide triphosphate hydrolases"/>
    <property type="match status" value="1"/>
</dbReference>
<evidence type="ECO:0000256" key="2">
    <source>
        <dbReference type="ARBA" id="ARBA00023134"/>
    </source>
</evidence>
<feature type="binding site" evidence="3">
    <location>
        <begin position="210"/>
        <end position="218"/>
    </location>
    <ligand>
        <name>GTP</name>
        <dbReference type="ChEBI" id="CHEBI:37565"/>
    </ligand>
</feature>
<keyword evidence="8" id="KW-1185">Reference proteome</keyword>
<dbReference type="EC" id="3.6.1.-" evidence="3"/>
<gene>
    <name evidence="3" type="primary">rsgA</name>
    <name evidence="7" type="ORF">SAMN04488035_2377</name>
</gene>
<keyword evidence="2 3" id="KW-0342">GTP-binding</keyword>
<dbReference type="PROSITE" id="PS50936">
    <property type="entry name" value="ENGC_GTPASE"/>
    <property type="match status" value="1"/>
</dbReference>
<evidence type="ECO:0000313" key="7">
    <source>
        <dbReference type="EMBL" id="SFF29669.1"/>
    </source>
</evidence>
<dbReference type="GO" id="GO:0005737">
    <property type="term" value="C:cytoplasm"/>
    <property type="evidence" value="ECO:0007669"/>
    <property type="project" value="UniProtKB-SubCell"/>
</dbReference>
<accession>A0A1I2HIX8</accession>
<keyword evidence="3" id="KW-0690">Ribosome biogenesis</keyword>
<keyword evidence="3" id="KW-0694">RNA-binding</keyword>
<evidence type="ECO:0000256" key="4">
    <source>
        <dbReference type="SAM" id="MobiDB-lite"/>
    </source>
</evidence>
<dbReference type="GO" id="GO:0042274">
    <property type="term" value="P:ribosomal small subunit biogenesis"/>
    <property type="evidence" value="ECO:0007669"/>
    <property type="project" value="UniProtKB-UniRule"/>
</dbReference>
<dbReference type="PANTHER" id="PTHR32120:SF11">
    <property type="entry name" value="SMALL RIBOSOMAL SUBUNIT BIOGENESIS GTPASE RSGA 1, MITOCHONDRIAL-RELATED"/>
    <property type="match status" value="1"/>
</dbReference>
<dbReference type="GO" id="GO:0046872">
    <property type="term" value="F:metal ion binding"/>
    <property type="evidence" value="ECO:0007669"/>
    <property type="project" value="UniProtKB-KW"/>
</dbReference>
<feature type="binding site" evidence="3">
    <location>
        <position position="306"/>
    </location>
    <ligand>
        <name>Zn(2+)</name>
        <dbReference type="ChEBI" id="CHEBI:29105"/>
    </ligand>
</feature>
<keyword evidence="3" id="KW-0862">Zinc</keyword>
<comment type="similarity">
    <text evidence="3">Belongs to the TRAFAC class YlqF/YawG GTPase family. RsgA subfamily.</text>
</comment>
<comment type="function">
    <text evidence="3">One of several proteins that assist in the late maturation steps of the functional core of the 30S ribosomal subunit. Helps release RbfA from mature subunits. May play a role in the assembly of ribosomal proteins into the subunit. Circularly permuted GTPase that catalyzes slow GTP hydrolysis, GTPase activity is stimulated by the 30S ribosomal subunit.</text>
</comment>
<feature type="binding site" evidence="3">
    <location>
        <begin position="160"/>
        <end position="163"/>
    </location>
    <ligand>
        <name>GTP</name>
        <dbReference type="ChEBI" id="CHEBI:37565"/>
    </ligand>
</feature>
<feature type="region of interest" description="Disordered" evidence="4">
    <location>
        <begin position="1"/>
        <end position="29"/>
    </location>
</feature>
<keyword evidence="3" id="KW-0479">Metal-binding</keyword>
<dbReference type="RefSeq" id="WP_093379028.1">
    <property type="nucleotide sequence ID" value="NZ_BNAN01000004.1"/>
</dbReference>
<dbReference type="Pfam" id="PF03193">
    <property type="entry name" value="RsgA_GTPase"/>
    <property type="match status" value="1"/>
</dbReference>
<comment type="cofactor">
    <cofactor evidence="3">
        <name>Zn(2+)</name>
        <dbReference type="ChEBI" id="CHEBI:29105"/>
    </cofactor>
    <text evidence="3">Binds 1 zinc ion per subunit.</text>
</comment>
<dbReference type="AlphaFoldDB" id="A0A1I2HIX8"/>
<dbReference type="PANTHER" id="PTHR32120">
    <property type="entry name" value="SMALL RIBOSOMAL SUBUNIT BIOGENESIS GTPASE RSGA"/>
    <property type="match status" value="1"/>
</dbReference>
<feature type="binding site" evidence="3">
    <location>
        <position position="297"/>
    </location>
    <ligand>
        <name>Zn(2+)</name>
        <dbReference type="ChEBI" id="CHEBI:29105"/>
    </ligand>
</feature>
<proteinExistence type="inferred from homology"/>
<dbReference type="CDD" id="cd01854">
    <property type="entry name" value="YjeQ_EngC"/>
    <property type="match status" value="1"/>
</dbReference>
<dbReference type="STRING" id="285351.SAMN04488035_2377"/>
<dbReference type="OrthoDB" id="9809485at2"/>
<keyword evidence="3" id="KW-0963">Cytoplasm</keyword>
<dbReference type="InterPro" id="IPR030378">
    <property type="entry name" value="G_CP_dom"/>
</dbReference>
<dbReference type="PROSITE" id="PS51721">
    <property type="entry name" value="G_CP"/>
    <property type="match status" value="1"/>
</dbReference>
<name>A0A1I2HIX8_9MICO</name>
<evidence type="ECO:0000313" key="8">
    <source>
        <dbReference type="Proteomes" id="UP000198520"/>
    </source>
</evidence>
<dbReference type="InterPro" id="IPR004881">
    <property type="entry name" value="Ribosome_biogen_GTPase_RsgA"/>
</dbReference>
<feature type="binding site" evidence="3">
    <location>
        <position position="293"/>
    </location>
    <ligand>
        <name>Zn(2+)</name>
        <dbReference type="ChEBI" id="CHEBI:29105"/>
    </ligand>
</feature>
<dbReference type="Proteomes" id="UP000198520">
    <property type="component" value="Unassembled WGS sequence"/>
</dbReference>
<feature type="binding site" evidence="3">
    <location>
        <position position="299"/>
    </location>
    <ligand>
        <name>Zn(2+)</name>
        <dbReference type="ChEBI" id="CHEBI:29105"/>
    </ligand>
</feature>
<evidence type="ECO:0000259" key="5">
    <source>
        <dbReference type="PROSITE" id="PS50936"/>
    </source>
</evidence>
<dbReference type="InterPro" id="IPR027417">
    <property type="entry name" value="P-loop_NTPase"/>
</dbReference>
<evidence type="ECO:0000256" key="3">
    <source>
        <dbReference type="HAMAP-Rule" id="MF_01820"/>
    </source>
</evidence>
<keyword evidence="1 3" id="KW-0547">Nucleotide-binding</keyword>
<keyword evidence="3" id="KW-0699">rRNA-binding</keyword>
<evidence type="ECO:0000256" key="1">
    <source>
        <dbReference type="ARBA" id="ARBA00022741"/>
    </source>
</evidence>
<keyword evidence="3" id="KW-0378">Hydrolase</keyword>
<feature type="compositionally biased region" description="Basic residues" evidence="4">
    <location>
        <begin position="13"/>
        <end position="24"/>
    </location>
</feature>
<feature type="compositionally biased region" description="Basic and acidic residues" evidence="4">
    <location>
        <begin position="1"/>
        <end position="12"/>
    </location>
</feature>
<organism evidence="7 8">
    <name type="scientific">Flavimobilis marinus</name>
    <dbReference type="NCBI Taxonomy" id="285351"/>
    <lineage>
        <taxon>Bacteria</taxon>
        <taxon>Bacillati</taxon>
        <taxon>Actinomycetota</taxon>
        <taxon>Actinomycetes</taxon>
        <taxon>Micrococcales</taxon>
        <taxon>Jonesiaceae</taxon>
        <taxon>Flavimobilis</taxon>
    </lineage>
</organism>
<comment type="subunit">
    <text evidence="3">Monomer. Associates with 30S ribosomal subunit, binds 16S rRNA.</text>
</comment>
<dbReference type="SUPFAM" id="SSF52540">
    <property type="entry name" value="P-loop containing nucleoside triphosphate hydrolases"/>
    <property type="match status" value="1"/>
</dbReference>
<feature type="domain" description="CP-type G" evidence="6">
    <location>
        <begin position="101"/>
        <end position="269"/>
    </location>
</feature>
<feature type="domain" description="EngC GTPase" evidence="5">
    <location>
        <begin position="120"/>
        <end position="267"/>
    </location>
</feature>
<dbReference type="EMBL" id="FONZ01000004">
    <property type="protein sequence ID" value="SFF29669.1"/>
    <property type="molecule type" value="Genomic_DNA"/>
</dbReference>
<dbReference type="HAMAP" id="MF_01820">
    <property type="entry name" value="GTPase_RsgA"/>
    <property type="match status" value="1"/>
</dbReference>
<protein>
    <recommendedName>
        <fullName evidence="3">Small ribosomal subunit biogenesis GTPase RsgA</fullName>
        <ecNumber evidence="3">3.6.1.-</ecNumber>
    </recommendedName>
</protein>
<dbReference type="NCBIfam" id="TIGR00157">
    <property type="entry name" value="ribosome small subunit-dependent GTPase A"/>
    <property type="match status" value="1"/>
</dbReference>
<reference evidence="8" key="1">
    <citation type="submission" date="2016-10" db="EMBL/GenBank/DDBJ databases">
        <authorList>
            <person name="Varghese N."/>
            <person name="Submissions S."/>
        </authorList>
    </citation>
    <scope>NUCLEOTIDE SEQUENCE [LARGE SCALE GENOMIC DNA]</scope>
    <source>
        <strain evidence="8">DSM 19083</strain>
    </source>
</reference>
<comment type="subcellular location">
    <subcellularLocation>
        <location evidence="3">Cytoplasm</location>
    </subcellularLocation>
</comment>